<dbReference type="Gene3D" id="1.10.10.10">
    <property type="entry name" value="Winged helix-like DNA-binding domain superfamily/Winged helix DNA-binding domain"/>
    <property type="match status" value="1"/>
</dbReference>
<dbReference type="NCBIfam" id="TIGR02937">
    <property type="entry name" value="sigma70-ECF"/>
    <property type="match status" value="1"/>
</dbReference>
<comment type="caution">
    <text evidence="7">The sequence shown here is derived from an EMBL/GenBank/DDBJ whole genome shotgun (WGS) entry which is preliminary data.</text>
</comment>
<organism evidence="7 8">
    <name type="scientific">Paraburkholderia phenoliruptrix</name>
    <dbReference type="NCBI Taxonomy" id="252970"/>
    <lineage>
        <taxon>Bacteria</taxon>
        <taxon>Pseudomonadati</taxon>
        <taxon>Pseudomonadota</taxon>
        <taxon>Betaproteobacteria</taxon>
        <taxon>Burkholderiales</taxon>
        <taxon>Burkholderiaceae</taxon>
        <taxon>Paraburkholderia</taxon>
    </lineage>
</organism>
<keyword evidence="8" id="KW-1185">Reference proteome</keyword>
<feature type="domain" description="RNA polymerase sigma factor 70 region 4 type 2" evidence="6">
    <location>
        <begin position="142"/>
        <end position="192"/>
    </location>
</feature>
<keyword evidence="2" id="KW-0805">Transcription regulation</keyword>
<dbReference type="PANTHER" id="PTHR43133">
    <property type="entry name" value="RNA POLYMERASE ECF-TYPE SIGMA FACTO"/>
    <property type="match status" value="1"/>
</dbReference>
<evidence type="ECO:0000256" key="4">
    <source>
        <dbReference type="ARBA" id="ARBA00023163"/>
    </source>
</evidence>
<dbReference type="Gene3D" id="1.10.1740.10">
    <property type="match status" value="1"/>
</dbReference>
<evidence type="ECO:0000313" key="7">
    <source>
        <dbReference type="EMBL" id="MEX3752999.1"/>
    </source>
</evidence>
<evidence type="ECO:0000313" key="8">
    <source>
        <dbReference type="Proteomes" id="UP001558535"/>
    </source>
</evidence>
<dbReference type="EMBL" id="JBFPKE010000010">
    <property type="protein sequence ID" value="MEX3752999.1"/>
    <property type="molecule type" value="Genomic_DNA"/>
</dbReference>
<dbReference type="InterPro" id="IPR013249">
    <property type="entry name" value="RNA_pol_sigma70_r4_t2"/>
</dbReference>
<dbReference type="InterPro" id="IPR039425">
    <property type="entry name" value="RNA_pol_sigma-70-like"/>
</dbReference>
<dbReference type="SUPFAM" id="SSF88946">
    <property type="entry name" value="Sigma2 domain of RNA polymerase sigma factors"/>
    <property type="match status" value="1"/>
</dbReference>
<evidence type="ECO:0000256" key="2">
    <source>
        <dbReference type="ARBA" id="ARBA00023015"/>
    </source>
</evidence>
<dbReference type="InterPro" id="IPR007627">
    <property type="entry name" value="RNA_pol_sigma70_r2"/>
</dbReference>
<dbReference type="SUPFAM" id="SSF88659">
    <property type="entry name" value="Sigma3 and sigma4 domains of RNA polymerase sigma factors"/>
    <property type="match status" value="1"/>
</dbReference>
<dbReference type="Proteomes" id="UP001558535">
    <property type="component" value="Unassembled WGS sequence"/>
</dbReference>
<dbReference type="Pfam" id="PF04542">
    <property type="entry name" value="Sigma70_r2"/>
    <property type="match status" value="1"/>
</dbReference>
<dbReference type="NCBIfam" id="NF008888">
    <property type="entry name" value="PRK11922.1"/>
    <property type="match status" value="1"/>
</dbReference>
<dbReference type="PANTHER" id="PTHR43133:SF51">
    <property type="entry name" value="RNA POLYMERASE SIGMA FACTOR"/>
    <property type="match status" value="1"/>
</dbReference>
<comment type="similarity">
    <text evidence="1">Belongs to the sigma-70 factor family. ECF subfamily.</text>
</comment>
<dbReference type="InterPro" id="IPR014284">
    <property type="entry name" value="RNA_pol_sigma-70_dom"/>
</dbReference>
<keyword evidence="3" id="KW-0731">Sigma factor</keyword>
<evidence type="ECO:0000256" key="1">
    <source>
        <dbReference type="ARBA" id="ARBA00010641"/>
    </source>
</evidence>
<protein>
    <submittedName>
        <fullName evidence="7">RNA polymerase sigma factor</fullName>
    </submittedName>
</protein>
<sequence length="236" mass="26658">MTETANLPSTRSAAEDDLALVQRIVAGDRAAFELLMRRHNRRLYRLARATLRDDAEAEDALQDAYLHAYRSLGRFRGDAALTTWLSRLVLNECYGRMRRHARRENVVPMVSSNTADIDIEAMRPSDSEPPDSAVARAEMRALIERKLDELPDSFRTVFILRTVEELSVEETAQCLDIAEATVRSRHFRARSLLREALARDIDLASSEIFGFAGARCDRIVANVMARIDKHGESNQG</sequence>
<gene>
    <name evidence="7" type="ORF">AB3X84_23670</name>
</gene>
<accession>A0ABV3WIE1</accession>
<evidence type="ECO:0000259" key="6">
    <source>
        <dbReference type="Pfam" id="PF08281"/>
    </source>
</evidence>
<dbReference type="InterPro" id="IPR013325">
    <property type="entry name" value="RNA_pol_sigma_r2"/>
</dbReference>
<proteinExistence type="inferred from homology"/>
<keyword evidence="4" id="KW-0804">Transcription</keyword>
<feature type="domain" description="RNA polymerase sigma-70 region 2" evidence="5">
    <location>
        <begin position="35"/>
        <end position="103"/>
    </location>
</feature>
<evidence type="ECO:0000256" key="3">
    <source>
        <dbReference type="ARBA" id="ARBA00023082"/>
    </source>
</evidence>
<dbReference type="Pfam" id="PF08281">
    <property type="entry name" value="Sigma70_r4_2"/>
    <property type="match status" value="1"/>
</dbReference>
<reference evidence="7 8" key="1">
    <citation type="submission" date="2024-07" db="EMBL/GenBank/DDBJ databases">
        <title>A survey of Mimosa microsymbionts across Brazilian biomes reveals a high diversity of Paraburkholderia nodulating endemic species, but also that Cupriavidus is common as a symbiont of widespread species.</title>
        <authorList>
            <person name="Rouws L."/>
            <person name="Barauna A."/>
            <person name="Beukes C."/>
            <person name="Rouws J.R.C."/>
            <person name="De Faria S.M."/>
            <person name="Gross E."/>
            <person name="Bueno Dos Reis Junior F."/>
            <person name="Simon M.F."/>
            <person name="Maluk M."/>
            <person name="Odee D.W."/>
            <person name="Kenicer G."/>
            <person name="Young J.P.W."/>
            <person name="Reis V.M."/>
            <person name="Zilli J."/>
            <person name="James E.K."/>
        </authorList>
    </citation>
    <scope>NUCLEOTIDE SEQUENCE [LARGE SCALE GENOMIC DNA]</scope>
    <source>
        <strain evidence="7 8">BR14375</strain>
    </source>
</reference>
<dbReference type="RefSeq" id="WP_310109381.1">
    <property type="nucleotide sequence ID" value="NZ_CP168530.1"/>
</dbReference>
<dbReference type="InterPro" id="IPR013324">
    <property type="entry name" value="RNA_pol_sigma_r3/r4-like"/>
</dbReference>
<evidence type="ECO:0000259" key="5">
    <source>
        <dbReference type="Pfam" id="PF04542"/>
    </source>
</evidence>
<dbReference type="CDD" id="cd06171">
    <property type="entry name" value="Sigma70_r4"/>
    <property type="match status" value="1"/>
</dbReference>
<name>A0ABV3WIE1_9BURK</name>
<dbReference type="InterPro" id="IPR036388">
    <property type="entry name" value="WH-like_DNA-bd_sf"/>
</dbReference>